<dbReference type="InterPro" id="IPR009053">
    <property type="entry name" value="Prefoldin"/>
</dbReference>
<dbReference type="Gene3D" id="1.10.287.370">
    <property type="match status" value="1"/>
</dbReference>
<dbReference type="GO" id="GO:1990114">
    <property type="term" value="P:RNA polymerase II core complex assembly"/>
    <property type="evidence" value="ECO:0007669"/>
    <property type="project" value="TreeGrafter"/>
</dbReference>
<comment type="caution">
    <text evidence="2">The sequence shown here is derived from an EMBL/GenBank/DDBJ whole genome shotgun (WGS) entry which is preliminary data.</text>
</comment>
<dbReference type="GO" id="GO:0051082">
    <property type="term" value="F:unfolded protein binding"/>
    <property type="evidence" value="ECO:0007669"/>
    <property type="project" value="InterPro"/>
</dbReference>
<keyword evidence="3" id="KW-1185">Reference proteome</keyword>
<dbReference type="GO" id="GO:0005737">
    <property type="term" value="C:cytoplasm"/>
    <property type="evidence" value="ECO:0007669"/>
    <property type="project" value="TreeGrafter"/>
</dbReference>
<evidence type="ECO:0000256" key="1">
    <source>
        <dbReference type="ARBA" id="ARBA00010048"/>
    </source>
</evidence>
<dbReference type="NCBIfam" id="TIGR00293">
    <property type="entry name" value="prefoldin subunit alpha"/>
    <property type="match status" value="1"/>
</dbReference>
<comment type="similarity">
    <text evidence="1">Belongs to the prefoldin subunit alpha family.</text>
</comment>
<dbReference type="EMBL" id="CALNXJ010000022">
    <property type="protein sequence ID" value="CAH3126691.1"/>
    <property type="molecule type" value="Genomic_DNA"/>
</dbReference>
<proteinExistence type="inferred from homology"/>
<dbReference type="AlphaFoldDB" id="A0AAU9WUW9"/>
<name>A0AAU9WUW9_9CNID</name>
<dbReference type="InterPro" id="IPR004127">
    <property type="entry name" value="Prefoldin_subunit_alpha"/>
</dbReference>
<evidence type="ECO:0000313" key="3">
    <source>
        <dbReference type="Proteomes" id="UP001159428"/>
    </source>
</evidence>
<dbReference type="PANTHER" id="PTHR12674">
    <property type="entry name" value="PREFOLDIN SUBUNIT 5"/>
    <property type="match status" value="1"/>
</dbReference>
<dbReference type="InterPro" id="IPR011599">
    <property type="entry name" value="PFD_alpha_archaea"/>
</dbReference>
<organism evidence="2 3">
    <name type="scientific">Pocillopora meandrina</name>
    <dbReference type="NCBI Taxonomy" id="46732"/>
    <lineage>
        <taxon>Eukaryota</taxon>
        <taxon>Metazoa</taxon>
        <taxon>Cnidaria</taxon>
        <taxon>Anthozoa</taxon>
        <taxon>Hexacorallia</taxon>
        <taxon>Scleractinia</taxon>
        <taxon>Astrocoeniina</taxon>
        <taxon>Pocilloporidae</taxon>
        <taxon>Pocillopora</taxon>
    </lineage>
</organism>
<dbReference type="GO" id="GO:0016272">
    <property type="term" value="C:prefoldin complex"/>
    <property type="evidence" value="ECO:0007669"/>
    <property type="project" value="InterPro"/>
</dbReference>
<gene>
    <name evidence="2" type="ORF">PMEA_00012683</name>
</gene>
<dbReference type="SUPFAM" id="SSF46579">
    <property type="entry name" value="Prefoldin"/>
    <property type="match status" value="1"/>
</dbReference>
<protein>
    <recommendedName>
        <fullName evidence="4">Prefoldin subunit 5</fullName>
    </recommendedName>
</protein>
<dbReference type="GO" id="GO:1990113">
    <property type="term" value="P:RNA polymerase I assembly"/>
    <property type="evidence" value="ECO:0007669"/>
    <property type="project" value="TreeGrafter"/>
</dbReference>
<dbReference type="Pfam" id="PF02996">
    <property type="entry name" value="Prefoldin"/>
    <property type="match status" value="1"/>
</dbReference>
<evidence type="ECO:0000313" key="2">
    <source>
        <dbReference type="EMBL" id="CAH3126691.1"/>
    </source>
</evidence>
<sequence>MQGLINPSAFIDQNHLKPVLSKESNLIYKLRLKVADLLSQFILKSLQMYVPGTLENTTSVLVNIGTGYFVEKGLKEAEEYFGRKVDLVTKQLELLQPKLIEKHKLRQAVQDMLSAKVQAQVQAQLGAIPAKT</sequence>
<reference evidence="2 3" key="1">
    <citation type="submission" date="2022-05" db="EMBL/GenBank/DDBJ databases">
        <authorList>
            <consortium name="Genoscope - CEA"/>
            <person name="William W."/>
        </authorList>
    </citation>
    <scope>NUCLEOTIDE SEQUENCE [LARGE SCALE GENOMIC DNA]</scope>
</reference>
<dbReference type="Proteomes" id="UP001159428">
    <property type="component" value="Unassembled WGS sequence"/>
</dbReference>
<dbReference type="PANTHER" id="PTHR12674:SF2">
    <property type="entry name" value="PREFOLDIN SUBUNIT 5"/>
    <property type="match status" value="1"/>
</dbReference>
<evidence type="ECO:0008006" key="4">
    <source>
        <dbReference type="Google" id="ProtNLM"/>
    </source>
</evidence>
<accession>A0AAU9WUW9</accession>
<dbReference type="GO" id="GO:1990115">
    <property type="term" value="P:RNA polymerase III assembly"/>
    <property type="evidence" value="ECO:0007669"/>
    <property type="project" value="TreeGrafter"/>
</dbReference>
<dbReference type="GO" id="GO:0006457">
    <property type="term" value="P:protein folding"/>
    <property type="evidence" value="ECO:0007669"/>
    <property type="project" value="InterPro"/>
</dbReference>